<dbReference type="PROSITE" id="PS52002">
    <property type="entry name" value="SM"/>
    <property type="match status" value="1"/>
</dbReference>
<sequence>MPENSENKKQNQKQNRRRNQNNDRPRTEGPKREAILDLNKYKNEEIRVRFVGGRQVTGVLKGYDQLMNLVLEDVKEQFRDPENEGKYLDKTRDLGLVVVRCTSLLTISPVKGSEIIDNPFVSEQ</sequence>
<dbReference type="GO" id="GO:0005732">
    <property type="term" value="C:sno(s)RNA-containing ribonucleoprotein complex"/>
    <property type="evidence" value="ECO:0007669"/>
    <property type="project" value="EnsemblFungi"/>
</dbReference>
<organism evidence="11 12">
    <name type="scientific">Candida parapsilosis</name>
    <name type="common">Yeast</name>
    <dbReference type="NCBI Taxonomy" id="5480"/>
    <lineage>
        <taxon>Eukaryota</taxon>
        <taxon>Fungi</taxon>
        <taxon>Dikarya</taxon>
        <taxon>Ascomycota</taxon>
        <taxon>Saccharomycotina</taxon>
        <taxon>Pichiomycetes</taxon>
        <taxon>Debaryomycetaceae</taxon>
        <taxon>Candida/Lodderomyces clade</taxon>
        <taxon>Candida</taxon>
    </lineage>
</organism>
<dbReference type="InterPro" id="IPR010920">
    <property type="entry name" value="LSM_dom_sf"/>
</dbReference>
<evidence type="ECO:0000313" key="11">
    <source>
        <dbReference type="EMBL" id="KAF6048826.1"/>
    </source>
</evidence>
<dbReference type="SMART" id="SM00651">
    <property type="entry name" value="Sm"/>
    <property type="match status" value="1"/>
</dbReference>
<gene>
    <name evidence="11" type="primary">lsm7</name>
    <name evidence="11" type="ORF">FOB60_004210</name>
</gene>
<dbReference type="Pfam" id="PF01423">
    <property type="entry name" value="LSM"/>
    <property type="match status" value="1"/>
</dbReference>
<evidence type="ECO:0000256" key="9">
    <source>
        <dbReference type="SAM" id="MobiDB-lite"/>
    </source>
</evidence>
<comment type="subcellular location">
    <subcellularLocation>
        <location evidence="1">Nucleus</location>
    </subcellularLocation>
</comment>
<keyword evidence="3" id="KW-0507">mRNA processing</keyword>
<dbReference type="GO" id="GO:0000290">
    <property type="term" value="P:deadenylation-dependent decapping of nuclear-transcribed mRNA"/>
    <property type="evidence" value="ECO:0007669"/>
    <property type="project" value="EnsemblFungi"/>
</dbReference>
<dbReference type="GO" id="GO:0030620">
    <property type="term" value="F:U2 snRNA binding"/>
    <property type="evidence" value="ECO:0007669"/>
    <property type="project" value="EnsemblFungi"/>
</dbReference>
<dbReference type="SUPFAM" id="SSF50182">
    <property type="entry name" value="Sm-like ribonucleoproteins"/>
    <property type="match status" value="1"/>
</dbReference>
<evidence type="ECO:0000256" key="4">
    <source>
        <dbReference type="ARBA" id="ARBA00022728"/>
    </source>
</evidence>
<comment type="similarity">
    <text evidence="2">Belongs to the snRNP Sm proteins family.</text>
</comment>
<dbReference type="EMBL" id="JABWAB010000006">
    <property type="protein sequence ID" value="KAF6048826.1"/>
    <property type="molecule type" value="Genomic_DNA"/>
</dbReference>
<dbReference type="GO" id="GO:1990726">
    <property type="term" value="C:Lsm1-7-Pat1 complex"/>
    <property type="evidence" value="ECO:0007669"/>
    <property type="project" value="EnsemblFungi"/>
</dbReference>
<evidence type="ECO:0000256" key="5">
    <source>
        <dbReference type="ARBA" id="ARBA00022884"/>
    </source>
</evidence>
<dbReference type="InterPro" id="IPR047575">
    <property type="entry name" value="Sm"/>
</dbReference>
<evidence type="ECO:0000256" key="6">
    <source>
        <dbReference type="ARBA" id="ARBA00023187"/>
    </source>
</evidence>
<dbReference type="GO" id="GO:0005682">
    <property type="term" value="C:U5 snRNP"/>
    <property type="evidence" value="ECO:0007669"/>
    <property type="project" value="EnsemblFungi"/>
</dbReference>
<dbReference type="GO" id="GO:0000932">
    <property type="term" value="C:P-body"/>
    <property type="evidence" value="ECO:0007669"/>
    <property type="project" value="EnsemblFungi"/>
</dbReference>
<feature type="region of interest" description="Disordered" evidence="9">
    <location>
        <begin position="1"/>
        <end position="33"/>
    </location>
</feature>
<feature type="compositionally biased region" description="Basic residues" evidence="9">
    <location>
        <begin position="10"/>
        <end position="19"/>
    </location>
</feature>
<protein>
    <submittedName>
        <fullName evidence="11">U6 snRNA-associated Sm-like protein LSm7</fullName>
    </submittedName>
</protein>
<evidence type="ECO:0000256" key="1">
    <source>
        <dbReference type="ARBA" id="ARBA00004123"/>
    </source>
</evidence>
<evidence type="ECO:0000256" key="2">
    <source>
        <dbReference type="ARBA" id="ARBA00006850"/>
    </source>
</evidence>
<dbReference type="InterPro" id="IPR017132">
    <property type="entry name" value="Lsm7"/>
</dbReference>
<dbReference type="GO" id="GO:0030490">
    <property type="term" value="P:maturation of SSU-rRNA"/>
    <property type="evidence" value="ECO:0007669"/>
    <property type="project" value="EnsemblFungi"/>
</dbReference>
<dbReference type="CDD" id="cd01729">
    <property type="entry name" value="LSm7"/>
    <property type="match status" value="1"/>
</dbReference>
<dbReference type="GO" id="GO:0071004">
    <property type="term" value="C:U2-type prespliceosome"/>
    <property type="evidence" value="ECO:0007669"/>
    <property type="project" value="TreeGrafter"/>
</dbReference>
<evidence type="ECO:0000259" key="10">
    <source>
        <dbReference type="PROSITE" id="PS52002"/>
    </source>
</evidence>
<dbReference type="InterPro" id="IPR044641">
    <property type="entry name" value="Lsm7/SmG-like"/>
</dbReference>
<dbReference type="GO" id="GO:0046540">
    <property type="term" value="C:U4/U6 x U5 tri-snRNP complex"/>
    <property type="evidence" value="ECO:0007669"/>
    <property type="project" value="EnsemblFungi"/>
</dbReference>
<dbReference type="Gene3D" id="2.30.30.100">
    <property type="match status" value="1"/>
</dbReference>
<keyword evidence="8" id="KW-0687">Ribonucleoprotein</keyword>
<dbReference type="PANTHER" id="PTHR10553">
    <property type="entry name" value="SMALL NUCLEAR RIBONUCLEOPROTEIN"/>
    <property type="match status" value="1"/>
</dbReference>
<dbReference type="PIRSF" id="PIRSF037188">
    <property type="entry name" value="U6_snRNA_Lsm7"/>
    <property type="match status" value="1"/>
</dbReference>
<dbReference type="GO" id="GO:0005730">
    <property type="term" value="C:nucleolus"/>
    <property type="evidence" value="ECO:0007669"/>
    <property type="project" value="EnsemblFungi"/>
</dbReference>
<keyword evidence="6" id="KW-0508">mRNA splicing</keyword>
<feature type="compositionally biased region" description="Basic and acidic residues" evidence="9">
    <location>
        <begin position="20"/>
        <end position="33"/>
    </location>
</feature>
<dbReference type="FunFam" id="2.30.30.100:FF:000098">
    <property type="entry name" value="U6 snRNA-associated Sm-like protein LSm7"/>
    <property type="match status" value="1"/>
</dbReference>
<dbReference type="GO" id="GO:0008033">
    <property type="term" value="P:tRNA processing"/>
    <property type="evidence" value="ECO:0007669"/>
    <property type="project" value="EnsemblFungi"/>
</dbReference>
<keyword evidence="4" id="KW-0747">Spliceosome</keyword>
<evidence type="ECO:0000256" key="7">
    <source>
        <dbReference type="ARBA" id="ARBA00023242"/>
    </source>
</evidence>
<dbReference type="GO" id="GO:0008266">
    <property type="term" value="F:poly(U) RNA binding"/>
    <property type="evidence" value="ECO:0007669"/>
    <property type="project" value="EnsemblFungi"/>
</dbReference>
<dbReference type="AlphaFoldDB" id="A0A8X7TAJ1"/>
<name>A0A8X7TAJ1_CANPA</name>
<dbReference type="OrthoDB" id="274944at2759"/>
<reference evidence="11" key="1">
    <citation type="submission" date="2020-03" db="EMBL/GenBank/DDBJ databases">
        <title>FDA dAtabase for Regulatory Grade micrObial Sequences (FDA-ARGOS): Supporting development and validation of Infectious Disease Dx tests.</title>
        <authorList>
            <person name="Campos J."/>
            <person name="Goldberg B."/>
            <person name="Tallon L."/>
            <person name="Sadzewicz L."/>
            <person name="Vavikolanu K."/>
            <person name="Mehta A."/>
            <person name="Aluvathingal J."/>
            <person name="Nadendla S."/>
            <person name="Nandy P."/>
            <person name="Geyer C."/>
            <person name="Yan Y."/>
            <person name="Sichtig H."/>
        </authorList>
    </citation>
    <scope>NUCLEOTIDE SEQUENCE [LARGE SCALE GENOMIC DNA]</scope>
    <source>
        <strain evidence="11">FDAARGOS_652</strain>
    </source>
</reference>
<dbReference type="PANTHER" id="PTHR10553:SF5">
    <property type="entry name" value="U6 SNRNA-ASSOCIATED SM-LIKE PROTEIN LSM7"/>
    <property type="match status" value="1"/>
</dbReference>
<dbReference type="GO" id="GO:0005688">
    <property type="term" value="C:U6 snRNP"/>
    <property type="evidence" value="ECO:0007669"/>
    <property type="project" value="EnsemblFungi"/>
</dbReference>
<accession>A0A8X7TAJ1</accession>
<evidence type="ECO:0000256" key="3">
    <source>
        <dbReference type="ARBA" id="ARBA00022664"/>
    </source>
</evidence>
<comment type="caution">
    <text evidence="11">The sequence shown here is derived from an EMBL/GenBank/DDBJ whole genome shotgun (WGS) entry which is preliminary data.</text>
</comment>
<keyword evidence="5" id="KW-0694">RNA-binding</keyword>
<dbReference type="Proteomes" id="UP000590412">
    <property type="component" value="Unassembled WGS sequence"/>
</dbReference>
<keyword evidence="7" id="KW-0539">Nucleus</keyword>
<evidence type="ECO:0000313" key="12">
    <source>
        <dbReference type="Proteomes" id="UP000590412"/>
    </source>
</evidence>
<feature type="domain" description="Sm" evidence="10">
    <location>
        <begin position="33"/>
        <end position="113"/>
    </location>
</feature>
<dbReference type="GO" id="GO:0000398">
    <property type="term" value="P:mRNA splicing, via spliceosome"/>
    <property type="evidence" value="ECO:0007669"/>
    <property type="project" value="EnsemblFungi"/>
</dbReference>
<dbReference type="GO" id="GO:0071013">
    <property type="term" value="C:catalytic step 2 spliceosome"/>
    <property type="evidence" value="ECO:0007669"/>
    <property type="project" value="TreeGrafter"/>
</dbReference>
<proteinExistence type="inferred from homology"/>
<dbReference type="InterPro" id="IPR001163">
    <property type="entry name" value="Sm_dom_euk/arc"/>
</dbReference>
<evidence type="ECO:0000256" key="8">
    <source>
        <dbReference type="ARBA" id="ARBA00023274"/>
    </source>
</evidence>